<proteinExistence type="inferred from homology"/>
<name>A0A9N9R8F2_9NEOP</name>
<keyword evidence="7" id="KW-1185">Reference proteome</keyword>
<dbReference type="InterPro" id="IPR003021">
    <property type="entry name" value="Rad1_Rec1_Rad17"/>
</dbReference>
<evidence type="ECO:0000256" key="1">
    <source>
        <dbReference type="ARBA" id="ARBA00004123"/>
    </source>
</evidence>
<dbReference type="OrthoDB" id="337581at2759"/>
<keyword evidence="3" id="KW-0227">DNA damage</keyword>
<dbReference type="GO" id="GO:0006281">
    <property type="term" value="P:DNA repair"/>
    <property type="evidence" value="ECO:0007669"/>
    <property type="project" value="UniProtKB-KW"/>
</dbReference>
<dbReference type="Pfam" id="PF02144">
    <property type="entry name" value="Rad1"/>
    <property type="match status" value="1"/>
</dbReference>
<reference evidence="6" key="2">
    <citation type="submission" date="2022-10" db="EMBL/GenBank/DDBJ databases">
        <authorList>
            <consortium name="ENA_rothamsted_submissions"/>
            <consortium name="culmorum"/>
            <person name="King R."/>
        </authorList>
    </citation>
    <scope>NUCLEOTIDE SEQUENCE</scope>
</reference>
<dbReference type="PANTHER" id="PTHR10870:SF0">
    <property type="entry name" value="CELL CYCLE CHECKPOINT PROTEIN RAD1"/>
    <property type="match status" value="1"/>
</dbReference>
<organism evidence="6 7">
    <name type="scientific">Diatraea saccharalis</name>
    <name type="common">sugarcane borer</name>
    <dbReference type="NCBI Taxonomy" id="40085"/>
    <lineage>
        <taxon>Eukaryota</taxon>
        <taxon>Metazoa</taxon>
        <taxon>Ecdysozoa</taxon>
        <taxon>Arthropoda</taxon>
        <taxon>Hexapoda</taxon>
        <taxon>Insecta</taxon>
        <taxon>Pterygota</taxon>
        <taxon>Neoptera</taxon>
        <taxon>Endopterygota</taxon>
        <taxon>Lepidoptera</taxon>
        <taxon>Glossata</taxon>
        <taxon>Ditrysia</taxon>
        <taxon>Pyraloidea</taxon>
        <taxon>Crambidae</taxon>
        <taxon>Crambinae</taxon>
        <taxon>Diatraea</taxon>
    </lineage>
</organism>
<dbReference type="GO" id="GO:0000077">
    <property type="term" value="P:DNA damage checkpoint signaling"/>
    <property type="evidence" value="ECO:0007669"/>
    <property type="project" value="InterPro"/>
</dbReference>
<accession>A0A9N9R8F2</accession>
<keyword evidence="4" id="KW-0234">DNA repair</keyword>
<dbReference type="SUPFAM" id="SSF55979">
    <property type="entry name" value="DNA clamp"/>
    <property type="match status" value="1"/>
</dbReference>
<dbReference type="PANTHER" id="PTHR10870">
    <property type="entry name" value="CELL CYCLE CHECKPOINT PROTEIN RAD1"/>
    <property type="match status" value="1"/>
</dbReference>
<evidence type="ECO:0000313" key="7">
    <source>
        <dbReference type="Proteomes" id="UP001153714"/>
    </source>
</evidence>
<comment type="subcellular location">
    <subcellularLocation>
        <location evidence="1">Nucleus</location>
    </subcellularLocation>
</comment>
<dbReference type="Proteomes" id="UP001153714">
    <property type="component" value="Chromosome 3"/>
</dbReference>
<dbReference type="InterPro" id="IPR046938">
    <property type="entry name" value="DNA_clamp_sf"/>
</dbReference>
<comment type="similarity">
    <text evidence="2">Belongs to the rad1 family.</text>
</comment>
<keyword evidence="5" id="KW-0539">Nucleus</keyword>
<gene>
    <name evidence="6" type="ORF">DIATSA_LOCUS9202</name>
</gene>
<dbReference type="PRINTS" id="PR01245">
    <property type="entry name" value="RAD1REC1"/>
</dbReference>
<dbReference type="Gene3D" id="3.70.10.10">
    <property type="match status" value="1"/>
</dbReference>
<dbReference type="GO" id="GO:0030896">
    <property type="term" value="C:checkpoint clamp complex"/>
    <property type="evidence" value="ECO:0007669"/>
    <property type="project" value="TreeGrafter"/>
</dbReference>
<protein>
    <submittedName>
        <fullName evidence="6">Uncharacterized protein</fullName>
    </submittedName>
</protein>
<evidence type="ECO:0000256" key="2">
    <source>
        <dbReference type="ARBA" id="ARBA00010991"/>
    </source>
</evidence>
<evidence type="ECO:0000256" key="3">
    <source>
        <dbReference type="ARBA" id="ARBA00022763"/>
    </source>
</evidence>
<dbReference type="EMBL" id="OU893334">
    <property type="protein sequence ID" value="CAG9791596.1"/>
    <property type="molecule type" value="Genomic_DNA"/>
</dbReference>
<reference evidence="6" key="1">
    <citation type="submission" date="2021-12" db="EMBL/GenBank/DDBJ databases">
        <authorList>
            <person name="King R."/>
        </authorList>
    </citation>
    <scope>NUCLEOTIDE SEQUENCE</scope>
</reference>
<dbReference type="AlphaFoldDB" id="A0A9N9R8F2"/>
<sequence length="87" mass="10086">MFMIFKDRSCIDVPKSSDMVQSFSCEHPVTLTYHLHHVRLIMKALAISTKVVLRCSANGLLLLQLKLEKEDQKQMFSEFYIVPLLDD</sequence>
<evidence type="ECO:0000256" key="5">
    <source>
        <dbReference type="ARBA" id="ARBA00023242"/>
    </source>
</evidence>
<evidence type="ECO:0000313" key="6">
    <source>
        <dbReference type="EMBL" id="CAG9791596.1"/>
    </source>
</evidence>
<evidence type="ECO:0000256" key="4">
    <source>
        <dbReference type="ARBA" id="ARBA00023204"/>
    </source>
</evidence>